<accession>A0ABW1GMG0</accession>
<protein>
    <submittedName>
        <fullName evidence="6">S1 family peptidase</fullName>
    </submittedName>
</protein>
<organism evidence="6 7">
    <name type="scientific">Streptomyces pulveraceus</name>
    <dbReference type="NCBI Taxonomy" id="68258"/>
    <lineage>
        <taxon>Bacteria</taxon>
        <taxon>Bacillati</taxon>
        <taxon>Actinomycetota</taxon>
        <taxon>Actinomycetes</taxon>
        <taxon>Kitasatosporales</taxon>
        <taxon>Streptomycetaceae</taxon>
        <taxon>Streptomyces</taxon>
    </lineage>
</organism>
<evidence type="ECO:0000256" key="4">
    <source>
        <dbReference type="SAM" id="SignalP"/>
    </source>
</evidence>
<comment type="caution">
    <text evidence="6">The sequence shown here is derived from an EMBL/GenBank/DDBJ whole genome shotgun (WGS) entry which is preliminary data.</text>
</comment>
<dbReference type="InterPro" id="IPR033116">
    <property type="entry name" value="TRYPSIN_SER"/>
</dbReference>
<dbReference type="PANTHER" id="PTHR24276">
    <property type="entry name" value="POLYSERASE-RELATED"/>
    <property type="match status" value="1"/>
</dbReference>
<keyword evidence="4" id="KW-0732">Signal</keyword>
<dbReference type="PRINTS" id="PR00722">
    <property type="entry name" value="CHYMOTRYPSIN"/>
</dbReference>
<dbReference type="EMBL" id="JBHSPU010000016">
    <property type="protein sequence ID" value="MFC5915313.1"/>
    <property type="molecule type" value="Genomic_DNA"/>
</dbReference>
<dbReference type="CDD" id="cd00190">
    <property type="entry name" value="Tryp_SPc"/>
    <property type="match status" value="1"/>
</dbReference>
<dbReference type="InterPro" id="IPR001254">
    <property type="entry name" value="Trypsin_dom"/>
</dbReference>
<keyword evidence="3" id="KW-0720">Serine protease</keyword>
<dbReference type="PROSITE" id="PS00135">
    <property type="entry name" value="TRYPSIN_SER"/>
    <property type="match status" value="1"/>
</dbReference>
<evidence type="ECO:0000256" key="2">
    <source>
        <dbReference type="ARBA" id="ARBA00023157"/>
    </source>
</evidence>
<keyword evidence="7" id="KW-1185">Reference proteome</keyword>
<feature type="domain" description="Peptidase S1" evidence="5">
    <location>
        <begin position="33"/>
        <end position="259"/>
    </location>
</feature>
<dbReference type="SMART" id="SM00020">
    <property type="entry name" value="Tryp_SPc"/>
    <property type="match status" value="1"/>
</dbReference>
<dbReference type="Pfam" id="PF00089">
    <property type="entry name" value="Trypsin"/>
    <property type="match status" value="1"/>
</dbReference>
<sequence length="259" mass="26102">MFTFSRRTAAAALAASVLAAAGLAATATPAAAIHGGQNTTVVDHPYAMLIETPDGAQFCGGTLVAPTKVLTAAHCVKDAAEPRDLLVIGGRTDLSSTKGTVRHVASVKVHPKFAVATLTYDAAVITLAKPMPYTPIKPAGPKDSALYTVGKTAKTVGWGMTATDTLGKRLKSATSTLAPLKGCAPFTEPGESAALKVCGTPAKGTHDSVCRGDSGGPLVAGGKVIGVVSTGNKYCDDQYPVSVFTRVSAIAAGLGLPAV</sequence>
<keyword evidence="2" id="KW-1015">Disulfide bond</keyword>
<dbReference type="PROSITE" id="PS00134">
    <property type="entry name" value="TRYPSIN_HIS"/>
    <property type="match status" value="1"/>
</dbReference>
<evidence type="ECO:0000256" key="1">
    <source>
        <dbReference type="ARBA" id="ARBA00007664"/>
    </source>
</evidence>
<reference evidence="7" key="1">
    <citation type="journal article" date="2019" name="Int. J. Syst. Evol. Microbiol.">
        <title>The Global Catalogue of Microorganisms (GCM) 10K type strain sequencing project: providing services to taxonomists for standard genome sequencing and annotation.</title>
        <authorList>
            <consortium name="The Broad Institute Genomics Platform"/>
            <consortium name="The Broad Institute Genome Sequencing Center for Infectious Disease"/>
            <person name="Wu L."/>
            <person name="Ma J."/>
        </authorList>
    </citation>
    <scope>NUCLEOTIDE SEQUENCE [LARGE SCALE GENOMIC DNA]</scope>
    <source>
        <strain evidence="7">JCM 4147</strain>
    </source>
</reference>
<dbReference type="InterPro" id="IPR001314">
    <property type="entry name" value="Peptidase_S1A"/>
</dbReference>
<dbReference type="InterPro" id="IPR050430">
    <property type="entry name" value="Peptidase_S1"/>
</dbReference>
<feature type="signal peptide" evidence="4">
    <location>
        <begin position="1"/>
        <end position="32"/>
    </location>
</feature>
<dbReference type="PROSITE" id="PS51318">
    <property type="entry name" value="TAT"/>
    <property type="match status" value="1"/>
</dbReference>
<dbReference type="InterPro" id="IPR043504">
    <property type="entry name" value="Peptidase_S1_PA_chymotrypsin"/>
</dbReference>
<dbReference type="RefSeq" id="WP_344511158.1">
    <property type="nucleotide sequence ID" value="NZ_BAAATU010000019.1"/>
</dbReference>
<dbReference type="Gene3D" id="2.40.10.10">
    <property type="entry name" value="Trypsin-like serine proteases"/>
    <property type="match status" value="1"/>
</dbReference>
<dbReference type="InterPro" id="IPR018114">
    <property type="entry name" value="TRYPSIN_HIS"/>
</dbReference>
<dbReference type="Proteomes" id="UP001596200">
    <property type="component" value="Unassembled WGS sequence"/>
</dbReference>
<feature type="chain" id="PRO_5045103129" evidence="4">
    <location>
        <begin position="33"/>
        <end position="259"/>
    </location>
</feature>
<evidence type="ECO:0000313" key="6">
    <source>
        <dbReference type="EMBL" id="MFC5915313.1"/>
    </source>
</evidence>
<dbReference type="PROSITE" id="PS50240">
    <property type="entry name" value="TRYPSIN_DOM"/>
    <property type="match status" value="1"/>
</dbReference>
<name>A0ABW1GMG0_9ACTN</name>
<gene>
    <name evidence="6" type="ORF">ACFP1B_18065</name>
</gene>
<keyword evidence="3" id="KW-0378">Hydrolase</keyword>
<evidence type="ECO:0000256" key="3">
    <source>
        <dbReference type="RuleBase" id="RU363034"/>
    </source>
</evidence>
<evidence type="ECO:0000259" key="5">
    <source>
        <dbReference type="PROSITE" id="PS50240"/>
    </source>
</evidence>
<dbReference type="PANTHER" id="PTHR24276:SF98">
    <property type="entry name" value="FI18310P1-RELATED"/>
    <property type="match status" value="1"/>
</dbReference>
<comment type="similarity">
    <text evidence="1">Belongs to the peptidase S1 family.</text>
</comment>
<dbReference type="InterPro" id="IPR006311">
    <property type="entry name" value="TAT_signal"/>
</dbReference>
<dbReference type="SUPFAM" id="SSF50494">
    <property type="entry name" value="Trypsin-like serine proteases"/>
    <property type="match status" value="1"/>
</dbReference>
<keyword evidence="3" id="KW-0645">Protease</keyword>
<evidence type="ECO:0000313" key="7">
    <source>
        <dbReference type="Proteomes" id="UP001596200"/>
    </source>
</evidence>
<dbReference type="InterPro" id="IPR009003">
    <property type="entry name" value="Peptidase_S1_PA"/>
</dbReference>
<proteinExistence type="inferred from homology"/>